<reference evidence="3 4" key="1">
    <citation type="journal article" date="2020" name="Front. Microbiol.">
        <title>Single-cell genomics of novel Actinobacteria with the Wood-Ljungdahl pathway discovered in a serpentinizing system.</title>
        <authorList>
            <person name="Merino N."/>
            <person name="Kawai M."/>
            <person name="Boyd E.S."/>
            <person name="Colman D.R."/>
            <person name="McGlynn S.E."/>
            <person name="Nealson K.H."/>
            <person name="Kurokawa K."/>
            <person name="Hongoh Y."/>
        </authorList>
    </citation>
    <scope>NUCLEOTIDE SEQUENCE [LARGE SCALE GENOMIC DNA]</scope>
    <source>
        <strain evidence="3 4">S42</strain>
    </source>
</reference>
<dbReference type="Proteomes" id="UP000568877">
    <property type="component" value="Unassembled WGS sequence"/>
</dbReference>
<keyword evidence="2" id="KW-1133">Transmembrane helix</keyword>
<protein>
    <recommendedName>
        <fullName evidence="5">Glycosyltransferase 2 family protein</fullName>
    </recommendedName>
</protein>
<proteinExistence type="predicted"/>
<gene>
    <name evidence="3" type="ORF">HKBW3S42_00375</name>
</gene>
<evidence type="ECO:0000313" key="4">
    <source>
        <dbReference type="Proteomes" id="UP000568877"/>
    </source>
</evidence>
<dbReference type="GO" id="GO:0005886">
    <property type="term" value="C:plasma membrane"/>
    <property type="evidence" value="ECO:0007669"/>
    <property type="project" value="UniProtKB-SubCell"/>
</dbReference>
<feature type="transmembrane region" description="Helical" evidence="2">
    <location>
        <begin position="30"/>
        <end position="49"/>
    </location>
</feature>
<keyword evidence="2" id="KW-0812">Transmembrane</keyword>
<feature type="transmembrane region" description="Helical" evidence="2">
    <location>
        <begin position="157"/>
        <end position="176"/>
    </location>
</feature>
<feature type="region of interest" description="Disordered" evidence="1">
    <location>
        <begin position="235"/>
        <end position="274"/>
    </location>
</feature>
<feature type="transmembrane region" description="Helical" evidence="2">
    <location>
        <begin position="197"/>
        <end position="214"/>
    </location>
</feature>
<sequence length="274" mass="30949">MCSTRWLCCPLIFFAVVFLGAENLAFFPAGLVYVTVVLFILLMLLLIYFHRLVDTGTRVLDYLVRRWKLGRFRVINWIKEKVELTNKDIQEMRARKIYANVFTTTIIMRISKFGFYYLILLSLLIDQGFSLANLSFWKVFLGTGGAELSAALPTHSIAGLGTYQASWTVAFMLLGFPRELAIISGFSFHIIKLTYDILLGLLAMGVLFLTGLRLKARMVEEKTVVGKGPASWPVQPKKWRQSLSNASTRREQSYHPSQACGSPGTAPDTRVFAE</sequence>
<organism evidence="3 4">
    <name type="scientific">Candidatus Hakubella thermalkaliphila</name>
    <dbReference type="NCBI Taxonomy" id="2754717"/>
    <lineage>
        <taxon>Bacteria</taxon>
        <taxon>Bacillati</taxon>
        <taxon>Actinomycetota</taxon>
        <taxon>Actinomycetota incertae sedis</taxon>
        <taxon>Candidatus Hakubellales</taxon>
        <taxon>Candidatus Hakubellaceae</taxon>
        <taxon>Candidatus Hakubella</taxon>
    </lineage>
</organism>
<evidence type="ECO:0008006" key="5">
    <source>
        <dbReference type="Google" id="ProtNLM"/>
    </source>
</evidence>
<name>A0A6V8PIX2_9ACTN</name>
<feature type="transmembrane region" description="Helical" evidence="2">
    <location>
        <begin position="115"/>
        <end position="137"/>
    </location>
</feature>
<accession>A0A6V8PIX2</accession>
<dbReference type="AlphaFoldDB" id="A0A6V8PIX2"/>
<comment type="caution">
    <text evidence="3">The sequence shown here is derived from an EMBL/GenBank/DDBJ whole genome shotgun (WGS) entry which is preliminary data.</text>
</comment>
<evidence type="ECO:0000256" key="2">
    <source>
        <dbReference type="SAM" id="Phobius"/>
    </source>
</evidence>
<keyword evidence="2" id="KW-0472">Membrane</keyword>
<evidence type="ECO:0000313" key="3">
    <source>
        <dbReference type="EMBL" id="GFP32070.1"/>
    </source>
</evidence>
<dbReference type="EMBL" id="BLSA01000029">
    <property type="protein sequence ID" value="GFP32070.1"/>
    <property type="molecule type" value="Genomic_DNA"/>
</dbReference>
<evidence type="ECO:0000256" key="1">
    <source>
        <dbReference type="SAM" id="MobiDB-lite"/>
    </source>
</evidence>